<evidence type="ECO:0000256" key="9">
    <source>
        <dbReference type="ARBA" id="ARBA00023316"/>
    </source>
</evidence>
<evidence type="ECO:0000256" key="4">
    <source>
        <dbReference type="ARBA" id="ARBA00022618"/>
    </source>
</evidence>
<keyword evidence="7 12" id="KW-0573">Peptidoglycan synthesis</keyword>
<keyword evidence="3 12" id="KW-0963">Cytoplasm</keyword>
<evidence type="ECO:0000256" key="7">
    <source>
        <dbReference type="ARBA" id="ARBA00022984"/>
    </source>
</evidence>
<keyword evidence="8 12" id="KW-0131">Cell cycle</keyword>
<comment type="similarity">
    <text evidence="10 12">Belongs to the EPSP synthase family. MurA subfamily.</text>
</comment>
<dbReference type="CDD" id="cd01555">
    <property type="entry name" value="UdpNAET"/>
    <property type="match status" value="1"/>
</dbReference>
<keyword evidence="9 12" id="KW-0961">Cell wall biogenesis/degradation</keyword>
<feature type="binding site" evidence="12">
    <location>
        <position position="92"/>
    </location>
    <ligand>
        <name>UDP-N-acetyl-alpha-D-glucosamine</name>
        <dbReference type="ChEBI" id="CHEBI:57705"/>
    </ligand>
</feature>
<accession>A0A523V252</accession>
<keyword evidence="6 12" id="KW-0133">Cell shape</keyword>
<dbReference type="GO" id="GO:0008360">
    <property type="term" value="P:regulation of cell shape"/>
    <property type="evidence" value="ECO:0007669"/>
    <property type="project" value="UniProtKB-KW"/>
</dbReference>
<dbReference type="InterPro" id="IPR001986">
    <property type="entry name" value="Enolpyruvate_Tfrase_dom"/>
</dbReference>
<dbReference type="GO" id="GO:0005737">
    <property type="term" value="C:cytoplasm"/>
    <property type="evidence" value="ECO:0007669"/>
    <property type="project" value="UniProtKB-SubCell"/>
</dbReference>
<evidence type="ECO:0000256" key="10">
    <source>
        <dbReference type="ARBA" id="ARBA00038367"/>
    </source>
</evidence>
<protein>
    <recommendedName>
        <fullName evidence="12">UDP-N-acetylglucosamine 1-carboxyvinyltransferase</fullName>
        <ecNumber evidence="12">2.5.1.7</ecNumber>
    </recommendedName>
    <alternativeName>
        <fullName evidence="12">Enoylpyruvate transferase</fullName>
    </alternativeName>
    <alternativeName>
        <fullName evidence="12">UDP-N-acetylglucosamine enolpyruvyl transferase</fullName>
        <shortName evidence="12">EPT</shortName>
    </alternativeName>
</protein>
<comment type="caution">
    <text evidence="12">Lacks conserved residue(s) required for the propagation of feature annotation.</text>
</comment>
<dbReference type="PANTHER" id="PTHR43783">
    <property type="entry name" value="UDP-N-ACETYLGLUCOSAMINE 1-CARBOXYVINYLTRANSFERASE"/>
    <property type="match status" value="1"/>
</dbReference>
<dbReference type="GO" id="GO:0051301">
    <property type="term" value="P:cell division"/>
    <property type="evidence" value="ECO:0007669"/>
    <property type="project" value="UniProtKB-KW"/>
</dbReference>
<dbReference type="GO" id="GO:0008760">
    <property type="term" value="F:UDP-N-acetylglucosamine 1-carboxyvinyltransferase activity"/>
    <property type="evidence" value="ECO:0007669"/>
    <property type="project" value="UniProtKB-UniRule"/>
</dbReference>
<evidence type="ECO:0000313" key="14">
    <source>
        <dbReference type="EMBL" id="TET48721.1"/>
    </source>
</evidence>
<dbReference type="Gene3D" id="3.65.10.10">
    <property type="entry name" value="Enolpyruvate transferase domain"/>
    <property type="match status" value="2"/>
</dbReference>
<comment type="catalytic activity">
    <reaction evidence="11 12">
        <text>phosphoenolpyruvate + UDP-N-acetyl-alpha-D-glucosamine = UDP-N-acetyl-3-O-(1-carboxyvinyl)-alpha-D-glucosamine + phosphate</text>
        <dbReference type="Rhea" id="RHEA:18681"/>
        <dbReference type="ChEBI" id="CHEBI:43474"/>
        <dbReference type="ChEBI" id="CHEBI:57705"/>
        <dbReference type="ChEBI" id="CHEBI:58702"/>
        <dbReference type="ChEBI" id="CHEBI:68483"/>
        <dbReference type="EC" id="2.5.1.7"/>
    </reaction>
</comment>
<dbReference type="GO" id="GO:0019277">
    <property type="term" value="P:UDP-N-acetylgalactosamine biosynthetic process"/>
    <property type="evidence" value="ECO:0007669"/>
    <property type="project" value="InterPro"/>
</dbReference>
<keyword evidence="4 12" id="KW-0132">Cell division</keyword>
<feature type="binding site" evidence="12">
    <location>
        <begin position="22"/>
        <end position="23"/>
    </location>
    <ligand>
        <name>phosphoenolpyruvate</name>
        <dbReference type="ChEBI" id="CHEBI:58702"/>
    </ligand>
</feature>
<feature type="binding site" evidence="12">
    <location>
        <position position="326"/>
    </location>
    <ligand>
        <name>UDP-N-acetyl-alpha-D-glucosamine</name>
        <dbReference type="ChEBI" id="CHEBI:57705"/>
    </ligand>
</feature>
<dbReference type="SUPFAM" id="SSF55205">
    <property type="entry name" value="EPT/RTPC-like"/>
    <property type="match status" value="1"/>
</dbReference>
<evidence type="ECO:0000256" key="8">
    <source>
        <dbReference type="ARBA" id="ARBA00023306"/>
    </source>
</evidence>
<feature type="active site" description="Proton donor" evidence="12">
    <location>
        <position position="116"/>
    </location>
</feature>
<evidence type="ECO:0000256" key="3">
    <source>
        <dbReference type="ARBA" id="ARBA00022490"/>
    </source>
</evidence>
<evidence type="ECO:0000256" key="12">
    <source>
        <dbReference type="HAMAP-Rule" id="MF_00111"/>
    </source>
</evidence>
<evidence type="ECO:0000259" key="13">
    <source>
        <dbReference type="Pfam" id="PF00275"/>
    </source>
</evidence>
<keyword evidence="5 12" id="KW-0808">Transferase</keyword>
<dbReference type="GO" id="GO:0071555">
    <property type="term" value="P:cell wall organization"/>
    <property type="evidence" value="ECO:0007669"/>
    <property type="project" value="UniProtKB-KW"/>
</dbReference>
<gene>
    <name evidence="12 14" type="primary">murA</name>
    <name evidence="14" type="ORF">E3J59_00110</name>
</gene>
<evidence type="ECO:0000256" key="1">
    <source>
        <dbReference type="ARBA" id="ARBA00004496"/>
    </source>
</evidence>
<dbReference type="UniPathway" id="UPA00219"/>
<keyword evidence="12" id="KW-0670">Pyruvate</keyword>
<dbReference type="FunFam" id="3.65.10.10:FF:000001">
    <property type="entry name" value="UDP-N-acetylglucosamine 1-carboxyvinyltransferase"/>
    <property type="match status" value="1"/>
</dbReference>
<sequence length="417" mass="45106">MEKFVIQGGVPLKGKFRIPGAKNSALPLMCASILAEGKTHLLNVPHLMDVVTMQQILEGLGIEITSKDGTLEIDSANLSTFTALYGSVKKMRASILVLGPLLARYGKAEICLPGGCCIGRRPVNLHLEGLRKLGARIKVRKGYIEAYTKGFKGSHIHLDLPSVGATENLMLSACLSEGETLIKNASRAPEVVDLARFLRKMGAKIQGEETSIIRIGGVKKLRPTHHSIIPDRIVAGTLIMAIVISGGEAVLEGIRPDHLGIVFTKLREMGAEIEVNSDQVRIKGGDYLRSVRIKTLPYPGFPTDLQPQITSLACLAQGTSVVTETIFENRFTHAPELQKMRAKIKQEGTRVVVEGIPSLSGNLVKASDIRGGAALVLAGLAAQGTTIIEEIHHIDRGYEKLEENLSRLGANMVRIKE</sequence>
<feature type="modified residue" description="2-(S-cysteinyl)pyruvic acid O-phosphothioketal" evidence="12">
    <location>
        <position position="116"/>
    </location>
</feature>
<evidence type="ECO:0000256" key="5">
    <source>
        <dbReference type="ARBA" id="ARBA00022679"/>
    </source>
</evidence>
<dbReference type="HAMAP" id="MF_00111">
    <property type="entry name" value="MurA"/>
    <property type="match status" value="1"/>
</dbReference>
<evidence type="ECO:0000256" key="11">
    <source>
        <dbReference type="ARBA" id="ARBA00047527"/>
    </source>
</evidence>
<dbReference type="InterPro" id="IPR050068">
    <property type="entry name" value="MurA_subfamily"/>
</dbReference>
<comment type="caution">
    <text evidence="14">The sequence shown here is derived from an EMBL/GenBank/DDBJ whole genome shotgun (WGS) entry which is preliminary data.</text>
</comment>
<comment type="subcellular location">
    <subcellularLocation>
        <location evidence="1 12">Cytoplasm</location>
    </subcellularLocation>
</comment>
<dbReference type="InterPro" id="IPR036968">
    <property type="entry name" value="Enolpyruvate_Tfrase_sf"/>
</dbReference>
<reference evidence="14 15" key="1">
    <citation type="submission" date="2019-03" db="EMBL/GenBank/DDBJ databases">
        <title>Metabolic potential of uncultured bacteria and archaea associated with petroleum seepage in deep-sea sediments.</title>
        <authorList>
            <person name="Dong X."/>
            <person name="Hubert C."/>
        </authorList>
    </citation>
    <scope>NUCLEOTIDE SEQUENCE [LARGE SCALE GENOMIC DNA]</scope>
    <source>
        <strain evidence="14">E29_bin78</strain>
    </source>
</reference>
<dbReference type="Proteomes" id="UP000320679">
    <property type="component" value="Unassembled WGS sequence"/>
</dbReference>
<dbReference type="EMBL" id="SOJK01000004">
    <property type="protein sequence ID" value="TET48721.1"/>
    <property type="molecule type" value="Genomic_DNA"/>
</dbReference>
<dbReference type="InterPro" id="IPR005750">
    <property type="entry name" value="UDP_GlcNAc_COvinyl_MurA"/>
</dbReference>
<comment type="function">
    <text evidence="12">Cell wall formation. Adds enolpyruvyl to UDP-N-acetylglucosamine.</text>
</comment>
<evidence type="ECO:0000256" key="2">
    <source>
        <dbReference type="ARBA" id="ARBA00004752"/>
    </source>
</evidence>
<feature type="domain" description="Enolpyruvate transferase" evidence="13">
    <location>
        <begin position="7"/>
        <end position="405"/>
    </location>
</feature>
<evidence type="ECO:0000313" key="15">
    <source>
        <dbReference type="Proteomes" id="UP000320679"/>
    </source>
</evidence>
<dbReference type="InterPro" id="IPR013792">
    <property type="entry name" value="RNA3'P_cycl/enolpyr_Trfase_a/b"/>
</dbReference>
<dbReference type="Pfam" id="PF00275">
    <property type="entry name" value="EPSP_synthase"/>
    <property type="match status" value="1"/>
</dbReference>
<proteinExistence type="inferred from homology"/>
<dbReference type="PANTHER" id="PTHR43783:SF1">
    <property type="entry name" value="UDP-N-ACETYLGLUCOSAMINE 1-CARBOXYVINYLTRANSFERASE"/>
    <property type="match status" value="1"/>
</dbReference>
<evidence type="ECO:0000256" key="6">
    <source>
        <dbReference type="ARBA" id="ARBA00022960"/>
    </source>
</evidence>
<organism evidence="14 15">
    <name type="scientific">Aerophobetes bacterium</name>
    <dbReference type="NCBI Taxonomy" id="2030807"/>
    <lineage>
        <taxon>Bacteria</taxon>
        <taxon>Candidatus Aerophobota</taxon>
    </lineage>
</organism>
<name>A0A523V252_UNCAE</name>
<dbReference type="NCBIfam" id="NF006873">
    <property type="entry name" value="PRK09369.1"/>
    <property type="match status" value="1"/>
</dbReference>
<dbReference type="EC" id="2.5.1.7" evidence="12"/>
<dbReference type="AlphaFoldDB" id="A0A523V252"/>
<comment type="pathway">
    <text evidence="2 12">Cell wall biogenesis; peptidoglycan biosynthesis.</text>
</comment>
<dbReference type="NCBIfam" id="TIGR01072">
    <property type="entry name" value="murA"/>
    <property type="match status" value="1"/>
</dbReference>
<dbReference type="GO" id="GO:0009252">
    <property type="term" value="P:peptidoglycan biosynthetic process"/>
    <property type="evidence" value="ECO:0007669"/>
    <property type="project" value="UniProtKB-UniRule"/>
</dbReference>
<feature type="binding site" evidence="12">
    <location>
        <position position="304"/>
    </location>
    <ligand>
        <name>UDP-N-acetyl-alpha-D-glucosamine</name>
        <dbReference type="ChEBI" id="CHEBI:57705"/>
    </ligand>
</feature>